<feature type="non-terminal residue" evidence="3">
    <location>
        <position position="1"/>
    </location>
</feature>
<evidence type="ECO:0000256" key="1">
    <source>
        <dbReference type="ARBA" id="ARBA00007447"/>
    </source>
</evidence>
<dbReference type="EMBL" id="QGMK01002201">
    <property type="protein sequence ID" value="TVY60655.1"/>
    <property type="molecule type" value="Genomic_DNA"/>
</dbReference>
<protein>
    <submittedName>
        <fullName evidence="3">Putative aspartic-type endopeptidase</fullName>
    </submittedName>
</protein>
<feature type="domain" description="Peptidase A1" evidence="2">
    <location>
        <begin position="1"/>
        <end position="252"/>
    </location>
</feature>
<reference evidence="3 4" key="1">
    <citation type="submission" date="2018-05" db="EMBL/GenBank/DDBJ databases">
        <title>Genome sequencing and assembly of the regulated plant pathogen Lachnellula willkommii and related sister species for the development of diagnostic species identification markers.</title>
        <authorList>
            <person name="Giroux E."/>
            <person name="Bilodeau G."/>
        </authorList>
    </citation>
    <scope>NUCLEOTIDE SEQUENCE [LARGE SCALE GENOMIC DNA]</scope>
    <source>
        <strain evidence="3 4">CBS 268.59</strain>
    </source>
</reference>
<dbReference type="GO" id="GO:0004190">
    <property type="term" value="F:aspartic-type endopeptidase activity"/>
    <property type="evidence" value="ECO:0007669"/>
    <property type="project" value="InterPro"/>
</dbReference>
<gene>
    <name evidence="3" type="ORF">LSUE1_G009694</name>
</gene>
<dbReference type="CDD" id="cd05471">
    <property type="entry name" value="pepsin_like"/>
    <property type="match status" value="1"/>
</dbReference>
<dbReference type="Pfam" id="PF00026">
    <property type="entry name" value="Asp"/>
    <property type="match status" value="1"/>
</dbReference>
<dbReference type="InterPro" id="IPR021109">
    <property type="entry name" value="Peptidase_aspartic_dom_sf"/>
</dbReference>
<dbReference type="SUPFAM" id="SSF50630">
    <property type="entry name" value="Acid proteases"/>
    <property type="match status" value="1"/>
</dbReference>
<accession>A0A8T9BVZ7</accession>
<dbReference type="OrthoDB" id="15189at2759"/>
<name>A0A8T9BVZ7_9HELO</name>
<comment type="similarity">
    <text evidence="1">Belongs to the peptidase A1 family.</text>
</comment>
<dbReference type="InterPro" id="IPR001461">
    <property type="entry name" value="Aspartic_peptidase_A1"/>
</dbReference>
<evidence type="ECO:0000259" key="2">
    <source>
        <dbReference type="PROSITE" id="PS51767"/>
    </source>
</evidence>
<proteinExistence type="inferred from homology"/>
<dbReference type="PANTHER" id="PTHR47966">
    <property type="entry name" value="BETA-SITE APP-CLEAVING ENZYME, ISOFORM A-RELATED"/>
    <property type="match status" value="1"/>
</dbReference>
<evidence type="ECO:0000313" key="4">
    <source>
        <dbReference type="Proteomes" id="UP000469558"/>
    </source>
</evidence>
<dbReference type="PROSITE" id="PS51767">
    <property type="entry name" value="PEPTIDASE_A1"/>
    <property type="match status" value="1"/>
</dbReference>
<dbReference type="Proteomes" id="UP000469558">
    <property type="component" value="Unassembled WGS sequence"/>
</dbReference>
<dbReference type="AlphaFoldDB" id="A0A8T9BVZ7"/>
<evidence type="ECO:0000313" key="3">
    <source>
        <dbReference type="EMBL" id="TVY60655.1"/>
    </source>
</evidence>
<comment type="caution">
    <text evidence="3">The sequence shown here is derived from an EMBL/GenBank/DDBJ whole genome shotgun (WGS) entry which is preliminary data.</text>
</comment>
<keyword evidence="4" id="KW-1185">Reference proteome</keyword>
<dbReference type="PANTHER" id="PTHR47966:SF47">
    <property type="entry name" value="ENDOPEPTIDASE, PUTATIVE (AFU_ORTHOLOGUE AFUA_3G01220)-RELATED"/>
    <property type="match status" value="1"/>
</dbReference>
<organism evidence="3 4">
    <name type="scientific">Lachnellula suecica</name>
    <dbReference type="NCBI Taxonomy" id="602035"/>
    <lineage>
        <taxon>Eukaryota</taxon>
        <taxon>Fungi</taxon>
        <taxon>Dikarya</taxon>
        <taxon>Ascomycota</taxon>
        <taxon>Pezizomycotina</taxon>
        <taxon>Leotiomycetes</taxon>
        <taxon>Helotiales</taxon>
        <taxon>Lachnaceae</taxon>
        <taxon>Lachnellula</taxon>
    </lineage>
</organism>
<dbReference type="InterPro" id="IPR034164">
    <property type="entry name" value="Pepsin-like_dom"/>
</dbReference>
<dbReference type="InterPro" id="IPR033121">
    <property type="entry name" value="PEPTIDASE_A1"/>
</dbReference>
<dbReference type="GO" id="GO:0000324">
    <property type="term" value="C:fungal-type vacuole"/>
    <property type="evidence" value="ECO:0007669"/>
    <property type="project" value="TreeGrafter"/>
</dbReference>
<sequence>GWDHEGDDGVCVSLNEGQAPICLLIRPKIKVGNRNLSKCIESNEQTPAPYNPLFTSMYKSNLIAPSFSLAISRPTPHLADGYLALGGLTPIVGTGPWVNVPLEYVQIGAGYLNNSLPWPQYQFHTITPDAFLYQAHRSGRASLNMGPSTNKYQVIIDSDTTLIYMPPAIADAVAALYTPPGVWNDTIGGYSVPCNAKVPDFAVKIGGVAFPIDARDMVLSDFAGTGGCIAGNVVIVFDVGGAKIGFRARGTY</sequence>
<dbReference type="Gene3D" id="2.40.70.10">
    <property type="entry name" value="Acid Proteases"/>
    <property type="match status" value="1"/>
</dbReference>
<dbReference type="GO" id="GO:0006508">
    <property type="term" value="P:proteolysis"/>
    <property type="evidence" value="ECO:0007669"/>
    <property type="project" value="InterPro"/>
</dbReference>